<keyword evidence="5" id="KW-0808">Transferase</keyword>
<evidence type="ECO:0000259" key="16">
    <source>
        <dbReference type="Pfam" id="PF14380"/>
    </source>
</evidence>
<keyword evidence="13" id="KW-0325">Glycoprotein</keyword>
<comment type="caution">
    <text evidence="17">The sequence shown here is derived from an EMBL/GenBank/DDBJ whole genome shotgun (WGS) entry which is preliminary data.</text>
</comment>
<keyword evidence="12 15" id="KW-0472">Membrane</keyword>
<comment type="pathway">
    <text evidence="3">Protein modification; protein ubiquitination.</text>
</comment>
<dbReference type="OrthoDB" id="8062037at2759"/>
<keyword evidence="6 15" id="KW-0812">Transmembrane</keyword>
<dbReference type="InterPro" id="IPR046948">
    <property type="entry name" value="ATL20-22-like"/>
</dbReference>
<evidence type="ECO:0000256" key="1">
    <source>
        <dbReference type="ARBA" id="ARBA00000900"/>
    </source>
</evidence>
<comment type="subcellular location">
    <subcellularLocation>
        <location evidence="2">Membrane</location>
        <topology evidence="2">Single-pass membrane protein</topology>
    </subcellularLocation>
</comment>
<dbReference type="EC" id="2.3.2.27" evidence="4"/>
<evidence type="ECO:0000256" key="9">
    <source>
        <dbReference type="ARBA" id="ARBA00022786"/>
    </source>
</evidence>
<dbReference type="Pfam" id="PF14380">
    <property type="entry name" value="WAK_assoc"/>
    <property type="match status" value="1"/>
</dbReference>
<proteinExistence type="inferred from homology"/>
<evidence type="ECO:0000256" key="11">
    <source>
        <dbReference type="ARBA" id="ARBA00022989"/>
    </source>
</evidence>
<dbReference type="InterPro" id="IPR032872">
    <property type="entry name" value="WAK_assoc_C"/>
</dbReference>
<name>A0A9W7IMT8_HIBTR</name>
<sequence length="166" mass="17783">MASLSCRIIATTLPIPVSWPAKSEEEFTAELDADIQLTWYAPECRNCETQGGFCGLKRNSREEIDCFHLPPSSKGRAGEGLKVFGIICLSIAVPALAFAIGIVGVAHCLDDRRRAGINSMHQNNSPAAVLPQPTVAVTGLDESTIESHEKLVLGDSRRIPGPNDGT</sequence>
<evidence type="ECO:0000313" key="18">
    <source>
        <dbReference type="Proteomes" id="UP001165190"/>
    </source>
</evidence>
<keyword evidence="10" id="KW-0862">Zinc</keyword>
<feature type="domain" description="Wall-associated receptor kinase C-terminal" evidence="16">
    <location>
        <begin position="22"/>
        <end position="67"/>
    </location>
</feature>
<dbReference type="PANTHER" id="PTHR46279:SF2">
    <property type="entry name" value="RING-H2 FINGER PROTEIN ATL21A-RELATED"/>
    <property type="match status" value="1"/>
</dbReference>
<gene>
    <name evidence="17" type="ORF">HRI_003567800</name>
</gene>
<evidence type="ECO:0000256" key="3">
    <source>
        <dbReference type="ARBA" id="ARBA00004906"/>
    </source>
</evidence>
<keyword evidence="18" id="KW-1185">Reference proteome</keyword>
<dbReference type="GO" id="GO:0016020">
    <property type="term" value="C:membrane"/>
    <property type="evidence" value="ECO:0007669"/>
    <property type="project" value="UniProtKB-SubCell"/>
</dbReference>
<evidence type="ECO:0000256" key="5">
    <source>
        <dbReference type="ARBA" id="ARBA00022679"/>
    </source>
</evidence>
<evidence type="ECO:0000256" key="2">
    <source>
        <dbReference type="ARBA" id="ARBA00004167"/>
    </source>
</evidence>
<evidence type="ECO:0000256" key="6">
    <source>
        <dbReference type="ARBA" id="ARBA00022692"/>
    </source>
</evidence>
<keyword evidence="11 15" id="KW-1133">Transmembrane helix</keyword>
<keyword evidence="9" id="KW-0833">Ubl conjugation pathway</keyword>
<dbReference type="AlphaFoldDB" id="A0A9W7IMT8"/>
<dbReference type="PANTHER" id="PTHR46279">
    <property type="entry name" value="RING/U-BOX SUPERFAMILY PROTEIN"/>
    <property type="match status" value="1"/>
</dbReference>
<dbReference type="EMBL" id="BSYR01000033">
    <property type="protein sequence ID" value="GMI98985.1"/>
    <property type="molecule type" value="Genomic_DNA"/>
</dbReference>
<comment type="catalytic activity">
    <reaction evidence="1">
        <text>S-ubiquitinyl-[E2 ubiquitin-conjugating enzyme]-L-cysteine + [acceptor protein]-L-lysine = [E2 ubiquitin-conjugating enzyme]-L-cysteine + N(6)-ubiquitinyl-[acceptor protein]-L-lysine.</text>
        <dbReference type="EC" id="2.3.2.27"/>
    </reaction>
</comment>
<dbReference type="GO" id="GO:0061630">
    <property type="term" value="F:ubiquitin protein ligase activity"/>
    <property type="evidence" value="ECO:0007669"/>
    <property type="project" value="UniProtKB-EC"/>
</dbReference>
<reference evidence="17" key="1">
    <citation type="submission" date="2023-05" db="EMBL/GenBank/DDBJ databases">
        <title>Genome and transcriptome analyses reveal genes involved in the formation of fine ridges on petal epidermal cells in Hibiscus trionum.</title>
        <authorList>
            <person name="Koshimizu S."/>
            <person name="Masuda S."/>
            <person name="Ishii T."/>
            <person name="Shirasu K."/>
            <person name="Hoshino A."/>
            <person name="Arita M."/>
        </authorList>
    </citation>
    <scope>NUCLEOTIDE SEQUENCE</scope>
    <source>
        <strain evidence="17">Hamamatsu line</strain>
    </source>
</reference>
<evidence type="ECO:0000256" key="12">
    <source>
        <dbReference type="ARBA" id="ARBA00023136"/>
    </source>
</evidence>
<evidence type="ECO:0000313" key="17">
    <source>
        <dbReference type="EMBL" id="GMI98985.1"/>
    </source>
</evidence>
<keyword evidence="7" id="KW-0479">Metal-binding</keyword>
<protein>
    <recommendedName>
        <fullName evidence="4">RING-type E3 ubiquitin transferase</fullName>
        <ecNumber evidence="4">2.3.2.27</ecNumber>
    </recommendedName>
</protein>
<dbReference type="GO" id="GO:0008270">
    <property type="term" value="F:zinc ion binding"/>
    <property type="evidence" value="ECO:0007669"/>
    <property type="project" value="UniProtKB-KW"/>
</dbReference>
<dbReference type="Proteomes" id="UP001165190">
    <property type="component" value="Unassembled WGS sequence"/>
</dbReference>
<feature type="transmembrane region" description="Helical" evidence="15">
    <location>
        <begin position="83"/>
        <end position="109"/>
    </location>
</feature>
<evidence type="ECO:0000256" key="8">
    <source>
        <dbReference type="ARBA" id="ARBA00022771"/>
    </source>
</evidence>
<evidence type="ECO:0000256" key="15">
    <source>
        <dbReference type="SAM" id="Phobius"/>
    </source>
</evidence>
<evidence type="ECO:0000256" key="4">
    <source>
        <dbReference type="ARBA" id="ARBA00012483"/>
    </source>
</evidence>
<evidence type="ECO:0000256" key="7">
    <source>
        <dbReference type="ARBA" id="ARBA00022723"/>
    </source>
</evidence>
<organism evidence="17 18">
    <name type="scientific">Hibiscus trionum</name>
    <name type="common">Flower of an hour</name>
    <dbReference type="NCBI Taxonomy" id="183268"/>
    <lineage>
        <taxon>Eukaryota</taxon>
        <taxon>Viridiplantae</taxon>
        <taxon>Streptophyta</taxon>
        <taxon>Embryophyta</taxon>
        <taxon>Tracheophyta</taxon>
        <taxon>Spermatophyta</taxon>
        <taxon>Magnoliopsida</taxon>
        <taxon>eudicotyledons</taxon>
        <taxon>Gunneridae</taxon>
        <taxon>Pentapetalae</taxon>
        <taxon>rosids</taxon>
        <taxon>malvids</taxon>
        <taxon>Malvales</taxon>
        <taxon>Malvaceae</taxon>
        <taxon>Malvoideae</taxon>
        <taxon>Hibiscus</taxon>
    </lineage>
</organism>
<evidence type="ECO:0000256" key="10">
    <source>
        <dbReference type="ARBA" id="ARBA00022833"/>
    </source>
</evidence>
<evidence type="ECO:0000256" key="13">
    <source>
        <dbReference type="ARBA" id="ARBA00023180"/>
    </source>
</evidence>
<keyword evidence="8" id="KW-0863">Zinc-finger</keyword>
<evidence type="ECO:0000256" key="14">
    <source>
        <dbReference type="ARBA" id="ARBA00024209"/>
    </source>
</evidence>
<accession>A0A9W7IMT8</accession>
<comment type="similarity">
    <text evidence="14">Belongs to the RING-type zinc finger family. ATL subfamily.</text>
</comment>